<dbReference type="Proteomes" id="UP000192917">
    <property type="component" value="Unassembled WGS sequence"/>
</dbReference>
<dbReference type="AlphaFoldDB" id="A0A1Y6CLL2"/>
<accession>A0A1Y6CLL2</accession>
<dbReference type="STRING" id="560819.SAMN05428998_13131"/>
<keyword evidence="1" id="KW-0808">Transferase</keyword>
<dbReference type="EMBL" id="FWZX01000031">
    <property type="protein sequence ID" value="SMF72528.1"/>
    <property type="molecule type" value="Genomic_DNA"/>
</dbReference>
<keyword evidence="2" id="KW-1185">Reference proteome</keyword>
<reference evidence="1 2" key="1">
    <citation type="submission" date="2017-04" db="EMBL/GenBank/DDBJ databases">
        <authorList>
            <person name="Afonso C.L."/>
            <person name="Miller P.J."/>
            <person name="Scott M.A."/>
            <person name="Spackman E."/>
            <person name="Goraichik I."/>
            <person name="Dimitrov K.M."/>
            <person name="Suarez D.L."/>
            <person name="Swayne D.E."/>
        </authorList>
    </citation>
    <scope>NUCLEOTIDE SEQUENCE [LARGE SCALE GENOMIC DNA]</scope>
    <source>
        <strain evidence="1 2">USBA 355</strain>
    </source>
</reference>
<dbReference type="Gene3D" id="3.40.50.150">
    <property type="entry name" value="Vaccinia Virus protein VP39"/>
    <property type="match status" value="1"/>
</dbReference>
<dbReference type="InterPro" id="IPR029063">
    <property type="entry name" value="SAM-dependent_MTases_sf"/>
</dbReference>
<evidence type="ECO:0000313" key="2">
    <source>
        <dbReference type="Proteomes" id="UP000192917"/>
    </source>
</evidence>
<organism evidence="1 2">
    <name type="scientific">Tistlia consotensis USBA 355</name>
    <dbReference type="NCBI Taxonomy" id="560819"/>
    <lineage>
        <taxon>Bacteria</taxon>
        <taxon>Pseudomonadati</taxon>
        <taxon>Pseudomonadota</taxon>
        <taxon>Alphaproteobacteria</taxon>
        <taxon>Rhodospirillales</taxon>
        <taxon>Rhodovibrionaceae</taxon>
        <taxon>Tistlia</taxon>
    </lineage>
</organism>
<evidence type="ECO:0000313" key="1">
    <source>
        <dbReference type="EMBL" id="SMF72528.1"/>
    </source>
</evidence>
<dbReference type="Pfam" id="PF13578">
    <property type="entry name" value="Methyltransf_24"/>
    <property type="match status" value="1"/>
</dbReference>
<keyword evidence="1" id="KW-0489">Methyltransferase</keyword>
<dbReference type="RefSeq" id="WP_085125684.1">
    <property type="nucleotide sequence ID" value="NZ_FWZX01000031.1"/>
</dbReference>
<gene>
    <name evidence="1" type="ORF">SAMN05428998_13131</name>
</gene>
<sequence length="366" mass="39241">MAEGGTGRIAGAGGVLVFPAGMEAARRYARASRLGGRRVVGASSLSYDPARAEYDGWLSLPYVTEPGFDSALAAALRDGGFDELFTPHPVIAEHLERRLAAIAPGTRLTAALPDDALARQRILAEDLAVLRAAAWQLDPPALQPALGEAETLGLFSALEQIPGHCSDEKLWALLEVLRRCPAGDLVEIGSAWGRSAFAIGWLAERFGLGRLLCVDPWSAEQRLQHDKGGAVNAWADRMDFDATRAFFEARLSLLPRGRVNALAATSLEGAARYRAGRRIESPAFGATDYAGRIALLHIDGNHDEAFVTADLAAWGDLVVPGGWIVFDDYRWAFGDGPRLVGDRFLDERPVATAFVAGTALFARLPG</sequence>
<protein>
    <submittedName>
        <fullName evidence="1">Methyltransferase domain-containing protein</fullName>
    </submittedName>
</protein>
<dbReference type="GO" id="GO:0032259">
    <property type="term" value="P:methylation"/>
    <property type="evidence" value="ECO:0007669"/>
    <property type="project" value="UniProtKB-KW"/>
</dbReference>
<name>A0A1Y6CLL2_9PROT</name>
<proteinExistence type="predicted"/>
<dbReference type="SUPFAM" id="SSF53335">
    <property type="entry name" value="S-adenosyl-L-methionine-dependent methyltransferases"/>
    <property type="match status" value="1"/>
</dbReference>
<dbReference type="GO" id="GO:0008168">
    <property type="term" value="F:methyltransferase activity"/>
    <property type="evidence" value="ECO:0007669"/>
    <property type="project" value="UniProtKB-KW"/>
</dbReference>